<dbReference type="Pfam" id="PF08239">
    <property type="entry name" value="SH3_3"/>
    <property type="match status" value="1"/>
</dbReference>
<protein>
    <recommendedName>
        <fullName evidence="2">SH3b domain-containing protein</fullName>
    </recommendedName>
</protein>
<dbReference type="EMBL" id="PDSK01000033">
    <property type="protein sequence ID" value="PIE35780.1"/>
    <property type="molecule type" value="Genomic_DNA"/>
</dbReference>
<dbReference type="Proteomes" id="UP000230821">
    <property type="component" value="Unassembled WGS sequence"/>
</dbReference>
<reference evidence="3 4" key="1">
    <citation type="submission" date="2017-10" db="EMBL/GenBank/DDBJ databases">
        <title>Novel microbial diversity and functional potential in the marine mammal oral microbiome.</title>
        <authorList>
            <person name="Dudek N.K."/>
            <person name="Sun C.L."/>
            <person name="Burstein D."/>
            <person name="Kantor R.S."/>
            <person name="Aliaga Goltsman D.S."/>
            <person name="Bik E.M."/>
            <person name="Thomas B.C."/>
            <person name="Banfield J.F."/>
            <person name="Relman D.A."/>
        </authorList>
    </citation>
    <scope>NUCLEOTIDE SEQUENCE [LARGE SCALE GENOMIC DNA]</scope>
    <source>
        <strain evidence="3">DOLJORAL78_47_16</strain>
    </source>
</reference>
<keyword evidence="1" id="KW-1133">Transmembrane helix</keyword>
<evidence type="ECO:0000313" key="3">
    <source>
        <dbReference type="EMBL" id="PIE35780.1"/>
    </source>
</evidence>
<dbReference type="Gene3D" id="1.25.40.10">
    <property type="entry name" value="Tetratricopeptide repeat domain"/>
    <property type="match status" value="1"/>
</dbReference>
<dbReference type="PROSITE" id="PS51781">
    <property type="entry name" value="SH3B"/>
    <property type="match status" value="1"/>
</dbReference>
<feature type="domain" description="SH3b" evidence="2">
    <location>
        <begin position="315"/>
        <end position="379"/>
    </location>
</feature>
<evidence type="ECO:0000313" key="4">
    <source>
        <dbReference type="Proteomes" id="UP000230821"/>
    </source>
</evidence>
<name>A0A2G6KK77_9BACT</name>
<evidence type="ECO:0000256" key="1">
    <source>
        <dbReference type="SAM" id="Phobius"/>
    </source>
</evidence>
<organism evidence="3 4">
    <name type="scientific">candidate division KSB3 bacterium</name>
    <dbReference type="NCBI Taxonomy" id="2044937"/>
    <lineage>
        <taxon>Bacteria</taxon>
        <taxon>candidate division KSB3</taxon>
    </lineage>
</organism>
<dbReference type="Gene3D" id="2.30.30.40">
    <property type="entry name" value="SH3 Domains"/>
    <property type="match status" value="1"/>
</dbReference>
<gene>
    <name evidence="3" type="ORF">CSA56_02830</name>
</gene>
<dbReference type="InterPro" id="IPR011990">
    <property type="entry name" value="TPR-like_helical_dom_sf"/>
</dbReference>
<keyword evidence="1" id="KW-0812">Transmembrane</keyword>
<accession>A0A2G6KK77</accession>
<keyword evidence="1" id="KW-0472">Membrane</keyword>
<sequence length="379" mass="43318">MSSRVGISIIKKHHVLESDELWRDGESTRNCSTNETLVLQTFTISDAAFLMKYFRHSLTIFLIGGLLLGAITACNLFKKKMPPNDMFSQAEQHRKNENLLEAIQLYDDLIKYHNESELVPHALYYSGYCKYTLSLRSPGQKAFEQRKEGLSELKQQLYTQWLDYMGDQKDTFSYVEAIDQYQYRGKEFKTLIEQYPSSNLVDDAAFQLVHLHIQAKQATHAFTMEQALQLYTEYFTDYPQSPYRSKGLDHLLRLIEEQSDSFFHHDTITASYLEFAKVAQDFPGCGGLAYQLAVIFLETDDRENAAALLGVPAVVGLGIVETARTRLNIRSGKGTNYRIAAKIDKGEQILLLDHSDGWYQVLLKDGTLGYAHGDFIREL</sequence>
<feature type="transmembrane region" description="Helical" evidence="1">
    <location>
        <begin position="58"/>
        <end position="77"/>
    </location>
</feature>
<dbReference type="InterPro" id="IPR003646">
    <property type="entry name" value="SH3-like_bac-type"/>
</dbReference>
<evidence type="ECO:0000259" key="2">
    <source>
        <dbReference type="PROSITE" id="PS51781"/>
    </source>
</evidence>
<comment type="caution">
    <text evidence="3">The sequence shown here is derived from an EMBL/GenBank/DDBJ whole genome shotgun (WGS) entry which is preliminary data.</text>
</comment>
<dbReference type="AlphaFoldDB" id="A0A2G6KK77"/>
<dbReference type="SMART" id="SM00287">
    <property type="entry name" value="SH3b"/>
    <property type="match status" value="1"/>
</dbReference>
<proteinExistence type="predicted"/>